<dbReference type="SUPFAM" id="SSF52540">
    <property type="entry name" value="P-loop containing nucleoside triphosphate hydrolases"/>
    <property type="match status" value="2"/>
</dbReference>
<evidence type="ECO:0000256" key="1">
    <source>
        <dbReference type="ARBA" id="ARBA00004496"/>
    </source>
</evidence>
<dbReference type="Pfam" id="PF11648">
    <property type="entry name" value="RIG-I_C-RD"/>
    <property type="match status" value="1"/>
</dbReference>
<dbReference type="GO" id="GO:0045087">
    <property type="term" value="P:innate immune response"/>
    <property type="evidence" value="ECO:0007669"/>
    <property type="project" value="UniProtKB-KW"/>
</dbReference>
<keyword evidence="22" id="KW-1185">Reference proteome</keyword>
<dbReference type="PROSITE" id="PS51789">
    <property type="entry name" value="RLR_CTR"/>
    <property type="match status" value="1"/>
</dbReference>
<keyword evidence="11" id="KW-0378">Hydrolase</keyword>
<gene>
    <name evidence="21" type="ORF">OFUS_LOCUS16909</name>
</gene>
<keyword evidence="9" id="KW-0677">Repeat</keyword>
<keyword evidence="7" id="KW-0399">Innate immunity</keyword>
<evidence type="ECO:0000256" key="10">
    <source>
        <dbReference type="ARBA" id="ARBA00022741"/>
    </source>
</evidence>
<dbReference type="AlphaFoldDB" id="A0A8J1U5G5"/>
<keyword evidence="12" id="KW-0347">Helicase</keyword>
<keyword evidence="17" id="KW-0694">RNA-binding</keyword>
<dbReference type="PROSITE" id="PS51192">
    <property type="entry name" value="HELICASE_ATP_BIND_1"/>
    <property type="match status" value="1"/>
</dbReference>
<dbReference type="GO" id="GO:0046872">
    <property type="term" value="F:metal ion binding"/>
    <property type="evidence" value="ECO:0007669"/>
    <property type="project" value="UniProtKB-KW"/>
</dbReference>
<evidence type="ECO:0000256" key="14">
    <source>
        <dbReference type="ARBA" id="ARBA00022840"/>
    </source>
</evidence>
<keyword evidence="10" id="KW-0547">Nucleotide-binding</keyword>
<evidence type="ECO:0000256" key="3">
    <source>
        <dbReference type="ARBA" id="ARBA00012552"/>
    </source>
</evidence>
<reference evidence="21" key="1">
    <citation type="submission" date="2022-03" db="EMBL/GenBank/DDBJ databases">
        <authorList>
            <person name="Martin C."/>
        </authorList>
    </citation>
    <scope>NUCLEOTIDE SEQUENCE</scope>
</reference>
<evidence type="ECO:0000256" key="12">
    <source>
        <dbReference type="ARBA" id="ARBA00022806"/>
    </source>
</evidence>
<accession>A0A8J1U5G5</accession>
<evidence type="ECO:0000256" key="4">
    <source>
        <dbReference type="ARBA" id="ARBA00022490"/>
    </source>
</evidence>
<evidence type="ECO:0000256" key="17">
    <source>
        <dbReference type="ARBA" id="ARBA00022884"/>
    </source>
</evidence>
<evidence type="ECO:0000256" key="20">
    <source>
        <dbReference type="SAM" id="MobiDB-lite"/>
    </source>
</evidence>
<evidence type="ECO:0000256" key="8">
    <source>
        <dbReference type="ARBA" id="ARBA00022723"/>
    </source>
</evidence>
<keyword evidence="13" id="KW-0862">Zinc</keyword>
<dbReference type="InterPro" id="IPR011029">
    <property type="entry name" value="DEATH-like_dom_sf"/>
</dbReference>
<evidence type="ECO:0000256" key="9">
    <source>
        <dbReference type="ARBA" id="ARBA00022737"/>
    </source>
</evidence>
<keyword evidence="18" id="KW-0051">Antiviral defense</keyword>
<dbReference type="InterPro" id="IPR031964">
    <property type="entry name" value="CARD_dom"/>
</dbReference>
<comment type="similarity">
    <text evidence="2">Belongs to the helicase family. RLR subfamily.</text>
</comment>
<keyword evidence="14" id="KW-0067">ATP-binding</keyword>
<keyword evidence="15" id="KW-0832">Ubl conjugation</keyword>
<dbReference type="InterPro" id="IPR027417">
    <property type="entry name" value="P-loop_NTPase"/>
</dbReference>
<keyword evidence="8" id="KW-0479">Metal-binding</keyword>
<dbReference type="InterPro" id="IPR021673">
    <property type="entry name" value="RLR_CTR"/>
</dbReference>
<dbReference type="GO" id="GO:0003723">
    <property type="term" value="F:RNA binding"/>
    <property type="evidence" value="ECO:0007669"/>
    <property type="project" value="UniProtKB-KW"/>
</dbReference>
<dbReference type="InterPro" id="IPR011545">
    <property type="entry name" value="DEAD/DEAH_box_helicase_dom"/>
</dbReference>
<evidence type="ECO:0000256" key="6">
    <source>
        <dbReference type="ARBA" id="ARBA00022553"/>
    </source>
</evidence>
<dbReference type="InterPro" id="IPR001650">
    <property type="entry name" value="Helicase_C-like"/>
</dbReference>
<evidence type="ECO:0000256" key="18">
    <source>
        <dbReference type="ARBA" id="ARBA00023118"/>
    </source>
</evidence>
<dbReference type="EC" id="3.6.4.13" evidence="3"/>
<dbReference type="GO" id="GO:0016787">
    <property type="term" value="F:hydrolase activity"/>
    <property type="evidence" value="ECO:0007669"/>
    <property type="project" value="UniProtKB-KW"/>
</dbReference>
<feature type="region of interest" description="Disordered" evidence="20">
    <location>
        <begin position="227"/>
        <end position="282"/>
    </location>
</feature>
<dbReference type="GO" id="GO:0003724">
    <property type="term" value="F:RNA helicase activity"/>
    <property type="evidence" value="ECO:0007669"/>
    <property type="project" value="UniProtKB-EC"/>
</dbReference>
<feature type="region of interest" description="Disordered" evidence="20">
    <location>
        <begin position="985"/>
        <end position="1005"/>
    </location>
</feature>
<protein>
    <recommendedName>
        <fullName evidence="3">RNA helicase</fullName>
        <ecNumber evidence="3">3.6.4.13</ecNumber>
    </recommendedName>
</protein>
<dbReference type="PANTHER" id="PTHR14074:SF16">
    <property type="entry name" value="ANTIVIRAL INNATE IMMUNE RESPONSE RECEPTOR RIG-I"/>
    <property type="match status" value="1"/>
</dbReference>
<dbReference type="Proteomes" id="UP000749559">
    <property type="component" value="Unassembled WGS sequence"/>
</dbReference>
<dbReference type="InterPro" id="IPR038557">
    <property type="entry name" value="RLR_C_sf"/>
</dbReference>
<dbReference type="Gene3D" id="1.10.533.10">
    <property type="entry name" value="Death Domain, Fas"/>
    <property type="match status" value="2"/>
</dbReference>
<feature type="compositionally biased region" description="Basic and acidic residues" evidence="20">
    <location>
        <begin position="265"/>
        <end position="282"/>
    </location>
</feature>
<dbReference type="EMBL" id="CAIIXF020000008">
    <property type="protein sequence ID" value="CAH1791868.1"/>
    <property type="molecule type" value="Genomic_DNA"/>
</dbReference>
<evidence type="ECO:0000256" key="5">
    <source>
        <dbReference type="ARBA" id="ARBA00022499"/>
    </source>
</evidence>
<dbReference type="PANTHER" id="PTHR14074">
    <property type="entry name" value="HELICASE WITH DEATH DOMAIN-RELATED"/>
    <property type="match status" value="1"/>
</dbReference>
<dbReference type="InterPro" id="IPR014001">
    <property type="entry name" value="Helicase_ATP-bd"/>
</dbReference>
<keyword evidence="16" id="KW-0391">Immunity</keyword>
<dbReference type="GO" id="GO:0005524">
    <property type="term" value="F:ATP binding"/>
    <property type="evidence" value="ECO:0007669"/>
    <property type="project" value="UniProtKB-KW"/>
</dbReference>
<dbReference type="Pfam" id="PF00270">
    <property type="entry name" value="DEAD"/>
    <property type="match status" value="1"/>
</dbReference>
<dbReference type="InterPro" id="IPR051363">
    <property type="entry name" value="RLR_Helicase"/>
</dbReference>
<evidence type="ECO:0000256" key="7">
    <source>
        <dbReference type="ARBA" id="ARBA00022588"/>
    </source>
</evidence>
<dbReference type="Pfam" id="PF16739">
    <property type="entry name" value="CARD_2"/>
    <property type="match status" value="2"/>
</dbReference>
<feature type="compositionally biased region" description="Acidic residues" evidence="20">
    <location>
        <begin position="986"/>
        <end position="997"/>
    </location>
</feature>
<sequence length="1005" mass="115651">MDIEEAQKELLAFVKNEISDCLVPKEIAPKLLTFLRQDDVNKVMATDSNKDASLHLIEAMLKTTSHGGWFFEFIIALRETGQENVLNILEKPFDPERSLANTILTRNLQLWLGTLKEKIQVDSSLFMASLRSDGVISMEDEENIRAGRERYGPSHAAWVLLERLHKKKETWFMCFLKALDENGDKSLVRDLYPDYYKQQLENDYAPPKIASKLAIVDVSEKSPIATNTPIAKRLNSKENLDNSPHDTQSRRQDNIPSTSGEEGDKDEKHENERSEKEIEDGKQELREYQRELAGDALRGNNVVVCAPTGCGKTRVSMHVVKNHLKDTETGTSACAAPSGRRARKVVFMTKTVPLAQQQYDNFISYLPDYQTYKICGDDDEREMLNDYMHQYDIFVLTPQILENHLEKESVKISDFSLFVFDECHHATKEDVYNKIMYRYRKLKLQKAKDLPQILGLTASLGVGRSKNDKEAQEHIKGVLANLDCAAIATVEKNLDELKRFVSCPEQEIFPVNLPKENDPFAKDINTIMRGIEAKMFKEPLAWYVDDIPKIPTDRASQTYEQWIVNLKKVMAENTDENDEKSVQIGRLVEICTTYLREYYRALDIHKTARIKDAHKYLIKAMREIKTTIDKNDNDEYDLLKQYTEEYLPKFTEYSKDSSFTNPKLEQVKSILLGAFQEKGDSSRGILFVKTRASTIALYDWITEDEDFGTLDPPLNPRRFTGAGAREEEGGLTQADQDGYIEEFRNGTCRLLVATSVAEEGLDIPECNIVIRYDYVTNEIAMVQAKGRNRAKGGTTFLVGDTKHTKKESLNLVREAMMGRAIKEIKNIKRERLKREIGELQTKDVKMRDLEQLRIRRTKRQKKQGDYKVICAKCKELAFYSSDIRTINEKSYVVVSKDIRQKIEERPHKRQGQAWDGIQKKAKIHHKGRCGFDWGIMATYMGSDLPMIKIEQFVVVSPSGEERKRSRKWIDVPFQVLELDIEKDFIPENENDDEVDEEPPIKVEED</sequence>
<dbReference type="InterPro" id="IPR041204">
    <property type="entry name" value="RIG-I-like_C"/>
</dbReference>
<evidence type="ECO:0000256" key="13">
    <source>
        <dbReference type="ARBA" id="ARBA00022833"/>
    </source>
</evidence>
<keyword evidence="4" id="KW-0963">Cytoplasm</keyword>
<evidence type="ECO:0000256" key="16">
    <source>
        <dbReference type="ARBA" id="ARBA00022859"/>
    </source>
</evidence>
<keyword evidence="6" id="KW-0597">Phosphoprotein</keyword>
<evidence type="ECO:0000256" key="15">
    <source>
        <dbReference type="ARBA" id="ARBA00022843"/>
    </source>
</evidence>
<dbReference type="OrthoDB" id="416741at2759"/>
<dbReference type="Gene3D" id="2.170.150.30">
    <property type="entry name" value="RIG-I-like receptor, C-terminal regulatory domain"/>
    <property type="match status" value="1"/>
</dbReference>
<dbReference type="Gene3D" id="1.20.1320.30">
    <property type="match status" value="1"/>
</dbReference>
<dbReference type="Gene3D" id="3.40.50.300">
    <property type="entry name" value="P-loop containing nucleotide triphosphate hydrolases"/>
    <property type="match status" value="2"/>
</dbReference>
<comment type="catalytic activity">
    <reaction evidence="19">
        <text>ATP + H2O = ADP + phosphate + H(+)</text>
        <dbReference type="Rhea" id="RHEA:13065"/>
        <dbReference type="ChEBI" id="CHEBI:15377"/>
        <dbReference type="ChEBI" id="CHEBI:15378"/>
        <dbReference type="ChEBI" id="CHEBI:30616"/>
        <dbReference type="ChEBI" id="CHEBI:43474"/>
        <dbReference type="ChEBI" id="CHEBI:456216"/>
        <dbReference type="EC" id="3.6.4.13"/>
    </reaction>
    <physiologicalReaction direction="left-to-right" evidence="19">
        <dbReference type="Rhea" id="RHEA:13066"/>
    </physiologicalReaction>
</comment>
<evidence type="ECO:0000313" key="22">
    <source>
        <dbReference type="Proteomes" id="UP000749559"/>
    </source>
</evidence>
<dbReference type="SMART" id="SM00487">
    <property type="entry name" value="DEXDc"/>
    <property type="match status" value="1"/>
</dbReference>
<organism evidence="21 22">
    <name type="scientific">Owenia fusiformis</name>
    <name type="common">Polychaete worm</name>
    <dbReference type="NCBI Taxonomy" id="6347"/>
    <lineage>
        <taxon>Eukaryota</taxon>
        <taxon>Metazoa</taxon>
        <taxon>Spiralia</taxon>
        <taxon>Lophotrochozoa</taxon>
        <taxon>Annelida</taxon>
        <taxon>Polychaeta</taxon>
        <taxon>Sedentaria</taxon>
        <taxon>Canalipalpata</taxon>
        <taxon>Sabellida</taxon>
        <taxon>Oweniida</taxon>
        <taxon>Oweniidae</taxon>
        <taxon>Owenia</taxon>
    </lineage>
</organism>
<feature type="compositionally biased region" description="Basic and acidic residues" evidence="20">
    <location>
        <begin position="235"/>
        <end position="253"/>
    </location>
</feature>
<evidence type="ECO:0000256" key="19">
    <source>
        <dbReference type="ARBA" id="ARBA00049390"/>
    </source>
</evidence>
<comment type="caution">
    <text evidence="21">The sequence shown here is derived from an EMBL/GenBank/DDBJ whole genome shotgun (WGS) entry which is preliminary data.</text>
</comment>
<dbReference type="GO" id="GO:0051607">
    <property type="term" value="P:defense response to virus"/>
    <property type="evidence" value="ECO:0007669"/>
    <property type="project" value="UniProtKB-KW"/>
</dbReference>
<name>A0A8J1U5G5_OWEFU</name>
<dbReference type="Pfam" id="PF18119">
    <property type="entry name" value="RIG-I_C"/>
    <property type="match status" value="1"/>
</dbReference>
<dbReference type="GO" id="GO:0005737">
    <property type="term" value="C:cytoplasm"/>
    <property type="evidence" value="ECO:0007669"/>
    <property type="project" value="UniProtKB-SubCell"/>
</dbReference>
<comment type="subcellular location">
    <subcellularLocation>
        <location evidence="1">Cytoplasm</location>
    </subcellularLocation>
</comment>
<proteinExistence type="inferred from homology"/>
<dbReference type="SMART" id="SM00490">
    <property type="entry name" value="HELICc"/>
    <property type="match status" value="1"/>
</dbReference>
<evidence type="ECO:0000313" key="21">
    <source>
        <dbReference type="EMBL" id="CAH1791868.1"/>
    </source>
</evidence>
<dbReference type="PROSITE" id="PS51194">
    <property type="entry name" value="HELICASE_CTER"/>
    <property type="match status" value="1"/>
</dbReference>
<dbReference type="Pfam" id="PF00271">
    <property type="entry name" value="Helicase_C"/>
    <property type="match status" value="1"/>
</dbReference>
<evidence type="ECO:0000256" key="2">
    <source>
        <dbReference type="ARBA" id="ARBA00006866"/>
    </source>
</evidence>
<evidence type="ECO:0000256" key="11">
    <source>
        <dbReference type="ARBA" id="ARBA00022801"/>
    </source>
</evidence>
<keyword evidence="5" id="KW-1017">Isopeptide bond</keyword>